<organism evidence="2 3">
    <name type="scientific">Oryza sativa subsp. japonica</name>
    <name type="common">Rice</name>
    <dbReference type="NCBI Taxonomy" id="39947"/>
    <lineage>
        <taxon>Eukaryota</taxon>
        <taxon>Viridiplantae</taxon>
        <taxon>Streptophyta</taxon>
        <taxon>Embryophyta</taxon>
        <taxon>Tracheophyta</taxon>
        <taxon>Spermatophyta</taxon>
        <taxon>Magnoliopsida</taxon>
        <taxon>Liliopsida</taxon>
        <taxon>Poales</taxon>
        <taxon>Poaceae</taxon>
        <taxon>BOP clade</taxon>
        <taxon>Oryzoideae</taxon>
        <taxon>Oryzeae</taxon>
        <taxon>Oryzinae</taxon>
        <taxon>Oryza</taxon>
        <taxon>Oryza sativa</taxon>
    </lineage>
</organism>
<evidence type="ECO:0000313" key="3">
    <source>
        <dbReference type="Proteomes" id="UP000059680"/>
    </source>
</evidence>
<dbReference type="EMBL" id="AP014968">
    <property type="protein sequence ID" value="BAT16364.1"/>
    <property type="molecule type" value="Genomic_DNA"/>
</dbReference>
<dbReference type="Proteomes" id="UP000059680">
    <property type="component" value="Chromosome 12"/>
</dbReference>
<reference evidence="2 3" key="2">
    <citation type="journal article" date="2013" name="Plant Cell Physiol.">
        <title>Rice Annotation Project Database (RAP-DB): an integrative and interactive database for rice genomics.</title>
        <authorList>
            <person name="Sakai H."/>
            <person name="Lee S.S."/>
            <person name="Tanaka T."/>
            <person name="Numa H."/>
            <person name="Kim J."/>
            <person name="Kawahara Y."/>
            <person name="Wakimoto H."/>
            <person name="Yang C.C."/>
            <person name="Iwamoto M."/>
            <person name="Abe T."/>
            <person name="Yamada Y."/>
            <person name="Muto A."/>
            <person name="Inokuchi H."/>
            <person name="Ikemura T."/>
            <person name="Matsumoto T."/>
            <person name="Sasaki T."/>
            <person name="Itoh T."/>
        </authorList>
    </citation>
    <scope>NUCLEOTIDE SEQUENCE [LARGE SCALE GENOMIC DNA]</scope>
    <source>
        <strain evidence="3">cv. Nipponbare</strain>
    </source>
</reference>
<reference evidence="3" key="1">
    <citation type="journal article" date="2005" name="Nature">
        <title>The map-based sequence of the rice genome.</title>
        <authorList>
            <consortium name="International rice genome sequencing project (IRGSP)"/>
            <person name="Matsumoto T."/>
            <person name="Wu J."/>
            <person name="Kanamori H."/>
            <person name="Katayose Y."/>
            <person name="Fujisawa M."/>
            <person name="Namiki N."/>
            <person name="Mizuno H."/>
            <person name="Yamamoto K."/>
            <person name="Antonio B.A."/>
            <person name="Baba T."/>
            <person name="Sakata K."/>
            <person name="Nagamura Y."/>
            <person name="Aoki H."/>
            <person name="Arikawa K."/>
            <person name="Arita K."/>
            <person name="Bito T."/>
            <person name="Chiden Y."/>
            <person name="Fujitsuka N."/>
            <person name="Fukunaka R."/>
            <person name="Hamada M."/>
            <person name="Harada C."/>
            <person name="Hayashi A."/>
            <person name="Hijishita S."/>
            <person name="Honda M."/>
            <person name="Hosokawa S."/>
            <person name="Ichikawa Y."/>
            <person name="Idonuma A."/>
            <person name="Iijima M."/>
            <person name="Ikeda M."/>
            <person name="Ikeno M."/>
            <person name="Ito K."/>
            <person name="Ito S."/>
            <person name="Ito T."/>
            <person name="Ito Y."/>
            <person name="Ito Y."/>
            <person name="Iwabuchi A."/>
            <person name="Kamiya K."/>
            <person name="Karasawa W."/>
            <person name="Kurita K."/>
            <person name="Katagiri S."/>
            <person name="Kikuta A."/>
            <person name="Kobayashi H."/>
            <person name="Kobayashi N."/>
            <person name="Machita K."/>
            <person name="Maehara T."/>
            <person name="Masukawa M."/>
            <person name="Mizubayashi T."/>
            <person name="Mukai Y."/>
            <person name="Nagasaki H."/>
            <person name="Nagata Y."/>
            <person name="Naito S."/>
            <person name="Nakashima M."/>
            <person name="Nakama Y."/>
            <person name="Nakamichi Y."/>
            <person name="Nakamura M."/>
            <person name="Meguro A."/>
            <person name="Negishi M."/>
            <person name="Ohta I."/>
            <person name="Ohta T."/>
            <person name="Okamoto M."/>
            <person name="Ono N."/>
            <person name="Saji S."/>
            <person name="Sakaguchi M."/>
            <person name="Sakai K."/>
            <person name="Shibata M."/>
            <person name="Shimokawa T."/>
            <person name="Song J."/>
            <person name="Takazaki Y."/>
            <person name="Terasawa K."/>
            <person name="Tsugane M."/>
            <person name="Tsuji K."/>
            <person name="Ueda S."/>
            <person name="Waki K."/>
            <person name="Yamagata H."/>
            <person name="Yamamoto M."/>
            <person name="Yamamoto S."/>
            <person name="Yamane H."/>
            <person name="Yoshiki S."/>
            <person name="Yoshihara R."/>
            <person name="Yukawa K."/>
            <person name="Zhong H."/>
            <person name="Yano M."/>
            <person name="Yuan Q."/>
            <person name="Ouyang S."/>
            <person name="Liu J."/>
            <person name="Jones K.M."/>
            <person name="Gansberger K."/>
            <person name="Moffat K."/>
            <person name="Hill J."/>
            <person name="Bera J."/>
            <person name="Fadrosh D."/>
            <person name="Jin S."/>
            <person name="Johri S."/>
            <person name="Kim M."/>
            <person name="Overton L."/>
            <person name="Reardon M."/>
            <person name="Tsitrin T."/>
            <person name="Vuong H."/>
            <person name="Weaver B."/>
            <person name="Ciecko A."/>
            <person name="Tallon L."/>
            <person name="Jackson J."/>
            <person name="Pai G."/>
            <person name="Aken S.V."/>
            <person name="Utterback T."/>
            <person name="Reidmuller S."/>
            <person name="Feldblyum T."/>
            <person name="Hsiao J."/>
            <person name="Zismann V."/>
            <person name="Iobst S."/>
            <person name="de Vazeille A.R."/>
            <person name="Buell C.R."/>
            <person name="Ying K."/>
            <person name="Li Y."/>
            <person name="Lu T."/>
            <person name="Huang Y."/>
            <person name="Zhao Q."/>
            <person name="Feng Q."/>
            <person name="Zhang L."/>
            <person name="Zhu J."/>
            <person name="Weng Q."/>
            <person name="Mu J."/>
            <person name="Lu Y."/>
            <person name="Fan D."/>
            <person name="Liu Y."/>
            <person name="Guan J."/>
            <person name="Zhang Y."/>
            <person name="Yu S."/>
            <person name="Liu X."/>
            <person name="Zhang Y."/>
            <person name="Hong G."/>
            <person name="Han B."/>
            <person name="Choisne N."/>
            <person name="Demange N."/>
            <person name="Orjeda G."/>
            <person name="Samain S."/>
            <person name="Cattolico L."/>
            <person name="Pelletier E."/>
            <person name="Couloux A."/>
            <person name="Segurens B."/>
            <person name="Wincker P."/>
            <person name="D'Hont A."/>
            <person name="Scarpelli C."/>
            <person name="Weissenbach J."/>
            <person name="Salanoubat M."/>
            <person name="Quetier F."/>
            <person name="Yu Y."/>
            <person name="Kim H.R."/>
            <person name="Rambo T."/>
            <person name="Currie J."/>
            <person name="Collura K."/>
            <person name="Luo M."/>
            <person name="Yang T."/>
            <person name="Ammiraju J.S.S."/>
            <person name="Engler F."/>
            <person name="Soderlund C."/>
            <person name="Wing R.A."/>
            <person name="Palmer L.E."/>
            <person name="de la Bastide M."/>
            <person name="Spiegel L."/>
            <person name="Nascimento L."/>
            <person name="Zutavern T."/>
            <person name="O'Shaughnessy A."/>
            <person name="Dike S."/>
            <person name="Dedhia N."/>
            <person name="Preston R."/>
            <person name="Balija V."/>
            <person name="McCombie W.R."/>
            <person name="Chow T."/>
            <person name="Chen H."/>
            <person name="Chung M."/>
            <person name="Chen C."/>
            <person name="Shaw J."/>
            <person name="Wu H."/>
            <person name="Hsiao K."/>
            <person name="Chao Y."/>
            <person name="Chu M."/>
            <person name="Cheng C."/>
            <person name="Hour A."/>
            <person name="Lee P."/>
            <person name="Lin S."/>
            <person name="Lin Y."/>
            <person name="Liou J."/>
            <person name="Liu S."/>
            <person name="Hsing Y."/>
            <person name="Raghuvanshi S."/>
            <person name="Mohanty A."/>
            <person name="Bharti A.K."/>
            <person name="Gaur A."/>
            <person name="Gupta V."/>
            <person name="Kumar D."/>
            <person name="Ravi V."/>
            <person name="Vij S."/>
            <person name="Kapur A."/>
            <person name="Khurana P."/>
            <person name="Khurana P."/>
            <person name="Khurana J.P."/>
            <person name="Tyagi A.K."/>
            <person name="Gaikwad K."/>
            <person name="Singh A."/>
            <person name="Dalal V."/>
            <person name="Srivastava S."/>
            <person name="Dixit A."/>
            <person name="Pal A.K."/>
            <person name="Ghazi I.A."/>
            <person name="Yadav M."/>
            <person name="Pandit A."/>
            <person name="Bhargava A."/>
            <person name="Sureshbabu K."/>
            <person name="Batra K."/>
            <person name="Sharma T.R."/>
            <person name="Mohapatra T."/>
            <person name="Singh N.K."/>
            <person name="Messing J."/>
            <person name="Nelson A.B."/>
            <person name="Fuks G."/>
            <person name="Kavchok S."/>
            <person name="Keizer G."/>
            <person name="Linton E."/>
            <person name="Llaca V."/>
            <person name="Song R."/>
            <person name="Tanyolac B."/>
            <person name="Young S."/>
            <person name="Ho-Il K."/>
            <person name="Hahn J.H."/>
            <person name="Sangsakoo G."/>
            <person name="Vanavichit A."/>
            <person name="de Mattos Luiz.A.T."/>
            <person name="Zimmer P.D."/>
            <person name="Malone G."/>
            <person name="Dellagostin O."/>
            <person name="de Oliveira A.C."/>
            <person name="Bevan M."/>
            <person name="Bancroft I."/>
            <person name="Minx P."/>
            <person name="Cordum H."/>
            <person name="Wilson R."/>
            <person name="Cheng Z."/>
            <person name="Jin W."/>
            <person name="Jiang J."/>
            <person name="Leong S.A."/>
            <person name="Iwama H."/>
            <person name="Gojobori T."/>
            <person name="Itoh T."/>
            <person name="Niimura Y."/>
            <person name="Fujii Y."/>
            <person name="Habara T."/>
            <person name="Sakai H."/>
            <person name="Sato Y."/>
            <person name="Wilson G."/>
            <person name="Kumar K."/>
            <person name="McCouch S."/>
            <person name="Juretic N."/>
            <person name="Hoen D."/>
            <person name="Wright S."/>
            <person name="Bruskiewich R."/>
            <person name="Bureau T."/>
            <person name="Miyao A."/>
            <person name="Hirochika H."/>
            <person name="Nishikawa T."/>
            <person name="Kadowaki K."/>
            <person name="Sugiura M."/>
            <person name="Burr B."/>
            <person name="Sasaki T."/>
        </authorList>
    </citation>
    <scope>NUCLEOTIDE SEQUENCE [LARGE SCALE GENOMIC DNA]</scope>
    <source>
        <strain evidence="3">cv. Nipponbare</strain>
    </source>
</reference>
<name>A0A0P0Y843_ORYSJ</name>
<accession>A0A0P0Y843</accession>
<feature type="compositionally biased region" description="Low complexity" evidence="1">
    <location>
        <begin position="34"/>
        <end position="43"/>
    </location>
</feature>
<keyword evidence="3" id="KW-1185">Reference proteome</keyword>
<evidence type="ECO:0000256" key="1">
    <source>
        <dbReference type="SAM" id="MobiDB-lite"/>
    </source>
</evidence>
<feature type="region of interest" description="Disordered" evidence="1">
    <location>
        <begin position="28"/>
        <end position="92"/>
    </location>
</feature>
<reference evidence="2 3" key="3">
    <citation type="journal article" date="2013" name="Rice">
        <title>Improvement of the Oryza sativa Nipponbare reference genome using next generation sequence and optical map data.</title>
        <authorList>
            <person name="Kawahara Y."/>
            <person name="de la Bastide M."/>
            <person name="Hamilton J.P."/>
            <person name="Kanamori H."/>
            <person name="McCombie W.R."/>
            <person name="Ouyang S."/>
            <person name="Schwartz D.C."/>
            <person name="Tanaka T."/>
            <person name="Wu J."/>
            <person name="Zhou S."/>
            <person name="Childs K.L."/>
            <person name="Davidson R.M."/>
            <person name="Lin H."/>
            <person name="Quesada-Ocampo L."/>
            <person name="Vaillancourt B."/>
            <person name="Sakai H."/>
            <person name="Lee S.S."/>
            <person name="Kim J."/>
            <person name="Numa H."/>
            <person name="Itoh T."/>
            <person name="Buell C.R."/>
            <person name="Matsumoto T."/>
        </authorList>
    </citation>
    <scope>NUCLEOTIDE SEQUENCE [LARGE SCALE GENOMIC DNA]</scope>
    <source>
        <strain evidence="3">cv. Nipponbare</strain>
    </source>
</reference>
<protein>
    <submittedName>
        <fullName evidence="2">Os12g0219100 protein</fullName>
    </submittedName>
</protein>
<dbReference type="AlphaFoldDB" id="A0A0P0Y843"/>
<gene>
    <name evidence="2" type="ordered locus">Os12g0219100</name>
    <name evidence="2" type="ORF">OSNPB_120219100</name>
</gene>
<feature type="compositionally biased region" description="Pro residues" evidence="1">
    <location>
        <begin position="76"/>
        <end position="85"/>
    </location>
</feature>
<proteinExistence type="predicted"/>
<dbReference type="InParanoid" id="A0A0P0Y843"/>
<evidence type="ECO:0000313" key="2">
    <source>
        <dbReference type="EMBL" id="BAT16364.1"/>
    </source>
</evidence>
<sequence>MPGRPAADSKIAHCRAAEAELVWAAGGGGGSGGWWQRRSSLGRPVAETKADRATGGRVGAGAARDRELALPRRWQPSPPRPPPALPYRDLLLPDHHRRRRLLHSDHRR</sequence>
<dbReference type="PaxDb" id="39947-A0A0P0Y843"/>